<keyword evidence="3" id="KW-1185">Reference proteome</keyword>
<dbReference type="RefSeq" id="WP_207340253.1">
    <property type="nucleotide sequence ID" value="NZ_CP074405.1"/>
</dbReference>
<dbReference type="InterPro" id="IPR005531">
    <property type="entry name" value="Asp23"/>
</dbReference>
<evidence type="ECO:0000313" key="2">
    <source>
        <dbReference type="EMBL" id="QVI62592.1"/>
    </source>
</evidence>
<comment type="similarity">
    <text evidence="1">Belongs to the asp23 family.</text>
</comment>
<reference evidence="2 3" key="1">
    <citation type="submission" date="2021-05" db="EMBL/GenBank/DDBJ databases">
        <title>Novel species in genus Cellulomonas.</title>
        <authorList>
            <person name="Zhang G."/>
        </authorList>
    </citation>
    <scope>NUCLEOTIDE SEQUENCE [LARGE SCALE GENOMIC DNA]</scope>
    <source>
        <strain evidence="3">zg-ZUI222</strain>
    </source>
</reference>
<proteinExistence type="inferred from homology"/>
<gene>
    <name evidence="2" type="ORF">KG103_01155</name>
</gene>
<dbReference type="Pfam" id="PF03780">
    <property type="entry name" value="Asp23"/>
    <property type="match status" value="1"/>
</dbReference>
<dbReference type="Proteomes" id="UP000677804">
    <property type="component" value="Chromosome"/>
</dbReference>
<name>A0ABX8D9Z6_9CELL</name>
<sequence>MADTAPPGAAAPADVAEDPARRGALDVADRVVQKVAVAAAARVPGVASTSSGLLGRDLPAATARTRGTRAQVEVDVAIAWPASAVTTARRVREAVGDAVTRFAGVRTDRVDVRVVAVTDPARVVTERVR</sequence>
<organism evidence="2 3">
    <name type="scientific">Cellulomonas wangleii</name>
    <dbReference type="NCBI Taxonomy" id="2816956"/>
    <lineage>
        <taxon>Bacteria</taxon>
        <taxon>Bacillati</taxon>
        <taxon>Actinomycetota</taxon>
        <taxon>Actinomycetes</taxon>
        <taxon>Micrococcales</taxon>
        <taxon>Cellulomonadaceae</taxon>
        <taxon>Cellulomonas</taxon>
    </lineage>
</organism>
<accession>A0ABX8D9Z6</accession>
<protein>
    <submittedName>
        <fullName evidence="2">Asp23/Gls24 family envelope stress response protein</fullName>
    </submittedName>
</protein>
<dbReference type="EMBL" id="CP074405">
    <property type="protein sequence ID" value="QVI62592.1"/>
    <property type="molecule type" value="Genomic_DNA"/>
</dbReference>
<evidence type="ECO:0000256" key="1">
    <source>
        <dbReference type="ARBA" id="ARBA00005721"/>
    </source>
</evidence>
<evidence type="ECO:0000313" key="3">
    <source>
        <dbReference type="Proteomes" id="UP000677804"/>
    </source>
</evidence>